<dbReference type="Proteomes" id="UP000765509">
    <property type="component" value="Unassembled WGS sequence"/>
</dbReference>
<dbReference type="EMBL" id="AVOT02118938">
    <property type="protein sequence ID" value="MBW0584744.1"/>
    <property type="molecule type" value="Genomic_DNA"/>
</dbReference>
<reference evidence="1" key="1">
    <citation type="submission" date="2021-03" db="EMBL/GenBank/DDBJ databases">
        <title>Draft genome sequence of rust myrtle Austropuccinia psidii MF-1, a brazilian biotype.</title>
        <authorList>
            <person name="Quecine M.C."/>
            <person name="Pachon D.M.R."/>
            <person name="Bonatelli M.L."/>
            <person name="Correr F.H."/>
            <person name="Franceschini L.M."/>
            <person name="Leite T.F."/>
            <person name="Margarido G.R.A."/>
            <person name="Almeida C.A."/>
            <person name="Ferrarezi J.A."/>
            <person name="Labate C.A."/>
        </authorList>
    </citation>
    <scope>NUCLEOTIDE SEQUENCE</scope>
    <source>
        <strain evidence="1">MF-1</strain>
    </source>
</reference>
<evidence type="ECO:0000313" key="1">
    <source>
        <dbReference type="EMBL" id="MBW0584744.1"/>
    </source>
</evidence>
<name>A0A9Q3KPG7_9BASI</name>
<proteinExistence type="predicted"/>
<organism evidence="1 2">
    <name type="scientific">Austropuccinia psidii MF-1</name>
    <dbReference type="NCBI Taxonomy" id="1389203"/>
    <lineage>
        <taxon>Eukaryota</taxon>
        <taxon>Fungi</taxon>
        <taxon>Dikarya</taxon>
        <taxon>Basidiomycota</taxon>
        <taxon>Pucciniomycotina</taxon>
        <taxon>Pucciniomycetes</taxon>
        <taxon>Pucciniales</taxon>
        <taxon>Sphaerophragmiaceae</taxon>
        <taxon>Austropuccinia</taxon>
    </lineage>
</organism>
<accession>A0A9Q3KPG7</accession>
<sequence>MVTIGPSLNVLSPLPSFIGQIITSLRSRSEVTIGGGVDKSTLDGTGLIVRNLSQCPFALGYGSIIVDHEGVLARASWARTPLAVWSEGADNKQTSLVCLSARITSVSRRRGTNAGDTPLGA</sequence>
<protein>
    <submittedName>
        <fullName evidence="1">Uncharacterized protein</fullName>
    </submittedName>
</protein>
<keyword evidence="2" id="KW-1185">Reference proteome</keyword>
<gene>
    <name evidence="1" type="ORF">O181_124459</name>
</gene>
<evidence type="ECO:0000313" key="2">
    <source>
        <dbReference type="Proteomes" id="UP000765509"/>
    </source>
</evidence>
<dbReference type="AlphaFoldDB" id="A0A9Q3KPG7"/>
<comment type="caution">
    <text evidence="1">The sequence shown here is derived from an EMBL/GenBank/DDBJ whole genome shotgun (WGS) entry which is preliminary data.</text>
</comment>